<dbReference type="EMBL" id="AHKC01009353">
    <property type="protein sequence ID" value="EKF33230.1"/>
    <property type="molecule type" value="Genomic_DNA"/>
</dbReference>
<feature type="compositionally biased region" description="Basic residues" evidence="1">
    <location>
        <begin position="25"/>
        <end position="42"/>
    </location>
</feature>
<keyword evidence="3" id="KW-1185">Reference proteome</keyword>
<proteinExistence type="predicted"/>
<accession>K2N1B8</accession>
<reference evidence="2 3" key="1">
    <citation type="journal article" date="2012" name="BMC Genomics">
        <title>Comparative genomic analysis of human infective Trypanosoma cruzi lineages with the bat-restricted subspecies T. cruzi marinkellei.</title>
        <authorList>
            <person name="Franzen O."/>
            <person name="Talavera-Lopez C."/>
            <person name="Ochaya S."/>
            <person name="Butler C.E."/>
            <person name="Messenger L.A."/>
            <person name="Lewis M.D."/>
            <person name="Llewellyn M.S."/>
            <person name="Marinkelle C.J."/>
            <person name="Tyler K.M."/>
            <person name="Miles M.A."/>
            <person name="Andersson B."/>
        </authorList>
    </citation>
    <scope>NUCLEOTIDE SEQUENCE [LARGE SCALE GENOMIC DNA]</scope>
    <source>
        <strain evidence="2 3">B7</strain>
    </source>
</reference>
<dbReference type="AlphaFoldDB" id="K2N1B8"/>
<feature type="region of interest" description="Disordered" evidence="1">
    <location>
        <begin position="1"/>
        <end position="42"/>
    </location>
</feature>
<evidence type="ECO:0000313" key="2">
    <source>
        <dbReference type="EMBL" id="EKF33230.1"/>
    </source>
</evidence>
<protein>
    <submittedName>
        <fullName evidence="2">Uncharacterized protein</fullName>
    </submittedName>
</protein>
<feature type="compositionally biased region" description="Polar residues" evidence="1">
    <location>
        <begin position="13"/>
        <end position="24"/>
    </location>
</feature>
<evidence type="ECO:0000256" key="1">
    <source>
        <dbReference type="SAM" id="MobiDB-lite"/>
    </source>
</evidence>
<organism evidence="2 3">
    <name type="scientific">Trypanosoma cruzi marinkellei</name>
    <dbReference type="NCBI Taxonomy" id="85056"/>
    <lineage>
        <taxon>Eukaryota</taxon>
        <taxon>Discoba</taxon>
        <taxon>Euglenozoa</taxon>
        <taxon>Kinetoplastea</taxon>
        <taxon>Metakinetoplastina</taxon>
        <taxon>Trypanosomatida</taxon>
        <taxon>Trypanosomatidae</taxon>
        <taxon>Trypanosoma</taxon>
        <taxon>Schizotrypanum</taxon>
    </lineage>
</organism>
<sequence>MKEKKEKKKWQRNNKNGEINQRNTHAYKKGKDKKKGKNHKKKTIITQQMMFVKNTVAINWIHPFRLCNEFYTASPSVKSIFILDKWLFFKSANAVNVRQMFIEEILHCGRVFRLLNCLGHSSHRPNVLRQRRLSMYSRGSGALSPCTMLRQVCQVHFMEVFIRGSTNEERHCASTIYSHELLPNKVVIKLLLGHLRRSPQSPMAAHQLVEHHPLCKPSSINVVHPNPNSFLFACQIICEKKREKNKRNSIKTTWKKNKQKWH</sequence>
<dbReference type="Proteomes" id="UP000007350">
    <property type="component" value="Unassembled WGS sequence"/>
</dbReference>
<gene>
    <name evidence="2" type="ORF">MOQ_002904</name>
</gene>
<comment type="caution">
    <text evidence="2">The sequence shown here is derived from an EMBL/GenBank/DDBJ whole genome shotgun (WGS) entry which is preliminary data.</text>
</comment>
<name>K2N1B8_TRYCR</name>
<evidence type="ECO:0000313" key="3">
    <source>
        <dbReference type="Proteomes" id="UP000007350"/>
    </source>
</evidence>
<feature type="compositionally biased region" description="Basic residues" evidence="1">
    <location>
        <begin position="1"/>
        <end position="12"/>
    </location>
</feature>